<evidence type="ECO:0000259" key="2">
    <source>
        <dbReference type="Pfam" id="PF06985"/>
    </source>
</evidence>
<dbReference type="OrthoDB" id="3904204at2759"/>
<accession>A0A0C3I282</accession>
<feature type="domain" description="Heterokaryon incompatibility" evidence="2">
    <location>
        <begin position="58"/>
        <end position="233"/>
    </location>
</feature>
<organism evidence="3 4">
    <name type="scientific">Oidiodendron maius (strain Zn)</name>
    <dbReference type="NCBI Taxonomy" id="913774"/>
    <lineage>
        <taxon>Eukaryota</taxon>
        <taxon>Fungi</taxon>
        <taxon>Dikarya</taxon>
        <taxon>Ascomycota</taxon>
        <taxon>Pezizomycotina</taxon>
        <taxon>Leotiomycetes</taxon>
        <taxon>Leotiomycetes incertae sedis</taxon>
        <taxon>Myxotrichaceae</taxon>
        <taxon>Oidiodendron</taxon>
    </lineage>
</organism>
<reference evidence="4" key="2">
    <citation type="submission" date="2015-01" db="EMBL/GenBank/DDBJ databases">
        <title>Evolutionary Origins and Diversification of the Mycorrhizal Mutualists.</title>
        <authorList>
            <consortium name="DOE Joint Genome Institute"/>
            <consortium name="Mycorrhizal Genomics Consortium"/>
            <person name="Kohler A."/>
            <person name="Kuo A."/>
            <person name="Nagy L.G."/>
            <person name="Floudas D."/>
            <person name="Copeland A."/>
            <person name="Barry K.W."/>
            <person name="Cichocki N."/>
            <person name="Veneault-Fourrey C."/>
            <person name="LaButti K."/>
            <person name="Lindquist E.A."/>
            <person name="Lipzen A."/>
            <person name="Lundell T."/>
            <person name="Morin E."/>
            <person name="Murat C."/>
            <person name="Riley R."/>
            <person name="Ohm R."/>
            <person name="Sun H."/>
            <person name="Tunlid A."/>
            <person name="Henrissat B."/>
            <person name="Grigoriev I.V."/>
            <person name="Hibbett D.S."/>
            <person name="Martin F."/>
        </authorList>
    </citation>
    <scope>NUCLEOTIDE SEQUENCE [LARGE SCALE GENOMIC DNA]</scope>
    <source>
        <strain evidence="4">Zn</strain>
    </source>
</reference>
<protein>
    <recommendedName>
        <fullName evidence="2">Heterokaryon incompatibility domain-containing protein</fullName>
    </recommendedName>
</protein>
<dbReference type="STRING" id="913774.A0A0C3I282"/>
<feature type="transmembrane region" description="Helical" evidence="1">
    <location>
        <begin position="371"/>
        <end position="397"/>
    </location>
</feature>
<keyword evidence="1" id="KW-0472">Membrane</keyword>
<dbReference type="HOGENOM" id="CLU_004184_7_2_1"/>
<dbReference type="InParanoid" id="A0A0C3I282"/>
<dbReference type="InterPro" id="IPR010730">
    <property type="entry name" value="HET"/>
</dbReference>
<feature type="transmembrane region" description="Helical" evidence="1">
    <location>
        <begin position="331"/>
        <end position="351"/>
    </location>
</feature>
<dbReference type="Pfam" id="PF06985">
    <property type="entry name" value="HET"/>
    <property type="match status" value="1"/>
</dbReference>
<dbReference type="Proteomes" id="UP000054321">
    <property type="component" value="Unassembled WGS sequence"/>
</dbReference>
<keyword evidence="4" id="KW-1185">Reference proteome</keyword>
<dbReference type="EMBL" id="KN832870">
    <property type="protein sequence ID" value="KIN09170.1"/>
    <property type="molecule type" value="Genomic_DNA"/>
</dbReference>
<gene>
    <name evidence="3" type="ORF">OIDMADRAFT_23873</name>
</gene>
<reference evidence="3 4" key="1">
    <citation type="submission" date="2014-04" db="EMBL/GenBank/DDBJ databases">
        <authorList>
            <consortium name="DOE Joint Genome Institute"/>
            <person name="Kuo A."/>
            <person name="Martino E."/>
            <person name="Perotto S."/>
            <person name="Kohler A."/>
            <person name="Nagy L.G."/>
            <person name="Floudas D."/>
            <person name="Copeland A."/>
            <person name="Barry K.W."/>
            <person name="Cichocki N."/>
            <person name="Veneault-Fourrey C."/>
            <person name="LaButti K."/>
            <person name="Lindquist E.A."/>
            <person name="Lipzen A."/>
            <person name="Lundell T."/>
            <person name="Morin E."/>
            <person name="Murat C."/>
            <person name="Sun H."/>
            <person name="Tunlid A."/>
            <person name="Henrissat B."/>
            <person name="Grigoriev I.V."/>
            <person name="Hibbett D.S."/>
            <person name="Martin F."/>
            <person name="Nordberg H.P."/>
            <person name="Cantor M.N."/>
            <person name="Hua S.X."/>
        </authorList>
    </citation>
    <scope>NUCLEOTIDE SEQUENCE [LARGE SCALE GENOMIC DNA]</scope>
    <source>
        <strain evidence="3 4">Zn</strain>
    </source>
</reference>
<dbReference type="InterPro" id="IPR052895">
    <property type="entry name" value="HetReg/Transcr_Mod"/>
</dbReference>
<keyword evidence="1" id="KW-1133">Transmembrane helix</keyword>
<evidence type="ECO:0000256" key="1">
    <source>
        <dbReference type="SAM" id="Phobius"/>
    </source>
</evidence>
<name>A0A0C3I282_OIDMZ</name>
<keyword evidence="1" id="KW-0812">Transmembrane</keyword>
<dbReference type="PANTHER" id="PTHR24148">
    <property type="entry name" value="ANKYRIN REPEAT DOMAIN-CONTAINING PROTEIN 39 HOMOLOG-RELATED"/>
    <property type="match status" value="1"/>
</dbReference>
<sequence length="771" mass="87867">MNSPSLPPISTQEFYAGIALPSKSASIRLLELDGLQRTDDATLRGSLRVAHLHESFRFSALSYAWLDKEIETHTYVIECSLPSSPRRCLVKITINCHRALEQIRKRFGSVTIWVDSICINQDDDDEKADQIPLMQQIFAGAETLLVWLGPGSEESDRAVAYVKRFATWGERLPLAYLATQSEDEGKLELQKFRQKVWMDVPGRLRSFIDSRRPPDLSTLLDCNWVHRGWTFQELILSSQPIILCGDKMLPWEDLVSFITHYAFEARKSKSFGVCWHLVEHWHALVELWLHFPRQGLRAEATADTENAGKMSFSTAIEHFDKSGRRPWGMRVVSATIQVAFWMSMLGSWAYVLYKIYGCDYDCGYYAQLENFIWPAAWGTLAILLFGLFISRCLYTLFGEWLRWPLRRSLLSKNPLESVGSLSGIRTALRERSCSEPHDRAFALFGILGSLGVNTPRPDYRQDVAKTYQDLFQCLLAWHPRAFLMMVDADSQTHVDGPSWVPNWAAPPQNSWLLSRYGNDSELGIKANAPREPPFNNIGPMLMLKGHAEGFVLFNIRFNQTHTGHTERSTCLALNQLVRWFHRLHRLRRERARIITLAFEFATLEGLRPAREPRSSEQGVTVRYKGEKFEVKVPFHFANHGTEFGAFCRLCEILDPIVVQYSIHGGEAQNSALVSRIFARLKEDKRLLDYFRGLVSRIEADRRCAFILSTGVTGTGSLGIRADDVVFEFCGLRTRMALRREPNASAYKVVGAALVAKSSSINEPQWEDVTLV</sequence>
<dbReference type="PANTHER" id="PTHR24148:SF64">
    <property type="entry name" value="HETEROKARYON INCOMPATIBILITY DOMAIN-CONTAINING PROTEIN"/>
    <property type="match status" value="1"/>
</dbReference>
<evidence type="ECO:0000313" key="4">
    <source>
        <dbReference type="Proteomes" id="UP000054321"/>
    </source>
</evidence>
<evidence type="ECO:0000313" key="3">
    <source>
        <dbReference type="EMBL" id="KIN09170.1"/>
    </source>
</evidence>
<dbReference type="AlphaFoldDB" id="A0A0C3I282"/>
<proteinExistence type="predicted"/>